<organism evidence="1 2">
    <name type="scientific">Piscinibacter gummiphilus</name>
    <dbReference type="NCBI Taxonomy" id="946333"/>
    <lineage>
        <taxon>Bacteria</taxon>
        <taxon>Pseudomonadati</taxon>
        <taxon>Pseudomonadota</taxon>
        <taxon>Betaproteobacteria</taxon>
        <taxon>Burkholderiales</taxon>
        <taxon>Sphaerotilaceae</taxon>
        <taxon>Piscinibacter</taxon>
    </lineage>
</organism>
<dbReference type="KEGG" id="rgu:A4W93_04020"/>
<dbReference type="EMBL" id="CP015118">
    <property type="protein sequence ID" value="ARN19150.1"/>
    <property type="molecule type" value="Genomic_DNA"/>
</dbReference>
<name>A0A1W6L4Q5_9BURK</name>
<evidence type="ECO:0000313" key="2">
    <source>
        <dbReference type="Proteomes" id="UP000193427"/>
    </source>
</evidence>
<reference evidence="1 2" key="1">
    <citation type="submission" date="2016-04" db="EMBL/GenBank/DDBJ databases">
        <title>Complete genome sequence of natural rubber-degrading, novel Gram-negative bacterium, Rhizobacter gummiphilus strain NS21.</title>
        <authorList>
            <person name="Tabata M."/>
            <person name="Kasai D."/>
            <person name="Fukuda M."/>
        </authorList>
    </citation>
    <scope>NUCLEOTIDE SEQUENCE [LARGE SCALE GENOMIC DNA]</scope>
    <source>
        <strain evidence="1 2">NS21</strain>
    </source>
</reference>
<keyword evidence="2" id="KW-1185">Reference proteome</keyword>
<dbReference type="Proteomes" id="UP000193427">
    <property type="component" value="Chromosome"/>
</dbReference>
<dbReference type="AlphaFoldDB" id="A0A1W6L4Q5"/>
<gene>
    <name evidence="1" type="ORF">A4W93_04020</name>
</gene>
<dbReference type="RefSeq" id="WP_085749394.1">
    <property type="nucleotide sequence ID" value="NZ_BSPR01000002.1"/>
</dbReference>
<evidence type="ECO:0000313" key="1">
    <source>
        <dbReference type="EMBL" id="ARN19150.1"/>
    </source>
</evidence>
<dbReference type="STRING" id="946333.A4W93_04020"/>
<accession>A0A1W6L4Q5</accession>
<sequence length="73" mass="7788">MTTSPSAHPAWWRLPIVWLVIALPLASVFAGFGMLRLAWTDADVVLADPPRVSATGNEAPALKARNHAATGVR</sequence>
<protein>
    <submittedName>
        <fullName evidence="1">Uncharacterized protein</fullName>
    </submittedName>
</protein>
<dbReference type="OrthoDB" id="5295180at2"/>
<proteinExistence type="predicted"/>